<reference evidence="1 2" key="1">
    <citation type="journal article" date="2024" name="Nat. Commun.">
        <title>Phylogenomics reveals the evolutionary origins of lichenization in chlorophyte algae.</title>
        <authorList>
            <person name="Puginier C."/>
            <person name="Libourel C."/>
            <person name="Otte J."/>
            <person name="Skaloud P."/>
            <person name="Haon M."/>
            <person name="Grisel S."/>
            <person name="Petersen M."/>
            <person name="Berrin J.G."/>
            <person name="Delaux P.M."/>
            <person name="Dal Grande F."/>
            <person name="Keller J."/>
        </authorList>
    </citation>
    <scope>NUCLEOTIDE SEQUENCE [LARGE SCALE GENOMIC DNA]</scope>
    <source>
        <strain evidence="1 2">SAG 216-7</strain>
    </source>
</reference>
<dbReference type="Proteomes" id="UP001491310">
    <property type="component" value="Unassembled WGS sequence"/>
</dbReference>
<name>A0ABR2Z0U7_9CHLO</name>
<dbReference type="EMBL" id="JALJOT010000002">
    <property type="protein sequence ID" value="KAK9917600.1"/>
    <property type="molecule type" value="Genomic_DNA"/>
</dbReference>
<protein>
    <submittedName>
        <fullName evidence="1">Uncharacterized protein</fullName>
    </submittedName>
</protein>
<proteinExistence type="predicted"/>
<sequence length="135" mass="14686">MALGEPKRWQSSPTVFDKLVDVLVFDTHGRRHNLRGREGQVLVDLLAENEDVLGSDVVGLSPEGRGVMEAVVSIPNQYLAQIPPPSPEDMRALAELSPSGTTVSKNARLASKILLTSALDDVHIALTPLQPWRTL</sequence>
<keyword evidence="2" id="KW-1185">Reference proteome</keyword>
<evidence type="ECO:0000313" key="2">
    <source>
        <dbReference type="Proteomes" id="UP001491310"/>
    </source>
</evidence>
<dbReference type="Gene3D" id="3.10.20.30">
    <property type="match status" value="1"/>
</dbReference>
<evidence type="ECO:0000313" key="1">
    <source>
        <dbReference type="EMBL" id="KAK9917600.1"/>
    </source>
</evidence>
<dbReference type="InterPro" id="IPR012675">
    <property type="entry name" value="Beta-grasp_dom_sf"/>
</dbReference>
<accession>A0ABR2Z0U7</accession>
<comment type="caution">
    <text evidence="1">The sequence shown here is derived from an EMBL/GenBank/DDBJ whole genome shotgun (WGS) entry which is preliminary data.</text>
</comment>
<gene>
    <name evidence="1" type="ORF">WJX75_006242</name>
</gene>
<organism evidence="1 2">
    <name type="scientific">Coccomyxa subellipsoidea</name>
    <dbReference type="NCBI Taxonomy" id="248742"/>
    <lineage>
        <taxon>Eukaryota</taxon>
        <taxon>Viridiplantae</taxon>
        <taxon>Chlorophyta</taxon>
        <taxon>core chlorophytes</taxon>
        <taxon>Trebouxiophyceae</taxon>
        <taxon>Trebouxiophyceae incertae sedis</taxon>
        <taxon>Coccomyxaceae</taxon>
        <taxon>Coccomyxa</taxon>
    </lineage>
</organism>